<dbReference type="SUPFAM" id="SSF53098">
    <property type="entry name" value="Ribonuclease H-like"/>
    <property type="match status" value="1"/>
</dbReference>
<evidence type="ECO:0000256" key="5">
    <source>
        <dbReference type="ARBA" id="ARBA00022801"/>
    </source>
</evidence>
<keyword evidence="10" id="KW-1185">Reference proteome</keyword>
<protein>
    <recommendedName>
        <fullName evidence="8">Integrase catalytic domain-containing protein</fullName>
    </recommendedName>
</protein>
<name>A0A5C3E6Y0_9BASI</name>
<organism evidence="9 10">
    <name type="scientific">Ustilago trichophora</name>
    <dbReference type="NCBI Taxonomy" id="86804"/>
    <lineage>
        <taxon>Eukaryota</taxon>
        <taxon>Fungi</taxon>
        <taxon>Dikarya</taxon>
        <taxon>Basidiomycota</taxon>
        <taxon>Ustilaginomycotina</taxon>
        <taxon>Ustilaginomycetes</taxon>
        <taxon>Ustilaginales</taxon>
        <taxon>Ustilaginaceae</taxon>
        <taxon>Ustilago</taxon>
    </lineage>
</organism>
<dbReference type="PROSITE" id="PS50994">
    <property type="entry name" value="INTEGRASE"/>
    <property type="match status" value="1"/>
</dbReference>
<evidence type="ECO:0000256" key="7">
    <source>
        <dbReference type="ARBA" id="ARBA00022918"/>
    </source>
</evidence>
<dbReference type="GO" id="GO:0004519">
    <property type="term" value="F:endonuclease activity"/>
    <property type="evidence" value="ECO:0007669"/>
    <property type="project" value="UniProtKB-KW"/>
</dbReference>
<dbReference type="GO" id="GO:0003964">
    <property type="term" value="F:RNA-directed DNA polymerase activity"/>
    <property type="evidence" value="ECO:0007669"/>
    <property type="project" value="UniProtKB-KW"/>
</dbReference>
<keyword evidence="5" id="KW-0378">Hydrolase</keyword>
<evidence type="ECO:0000256" key="6">
    <source>
        <dbReference type="ARBA" id="ARBA00022884"/>
    </source>
</evidence>
<dbReference type="PANTHER" id="PTHR37984:SF5">
    <property type="entry name" value="PROTEIN NYNRIN-LIKE"/>
    <property type="match status" value="1"/>
</dbReference>
<feature type="domain" description="Integrase catalytic" evidence="8">
    <location>
        <begin position="1"/>
        <end position="152"/>
    </location>
</feature>
<sequence length="446" mass="49507">MSGHGLGLGLPVCKGYDAAFVVVNLFLRMLITRACTSRATATDLYAMLSEMVLQRGFTPEVIVSDSDSRFVGQVGEKFAKAIGATLKPSAPYHQQANPVERHIQTLNRVLKALAMDHLEDWPSYLAAAELAINWTPSVTTGESPFDLVYISKVEKAVLPSVSLQTQEDKVAVAKARLDAAWQKALNKAATDKQTYNRRHCPLPSLQVGDLVFICLKDRPMPSTARFPKLNPAKLGPFPVSEVISKHRVRLQLPPDLNADPTFDVLQLDPAPKQPDPFGCPLQASPVTHPLAQPKNDLAEDSCQEAINDWILRDVLTPPPASHHLHDADEDSLIERPVAFISTTTSLAESKMAAIELKISCLAWAMHRLQHFLDGADTDKIIVVTDHAPLPAVLRLPSRSQRHFTPKIERLRAYLMPHLERMEFRYKQGKLHTNVNSLSQLERMTTT</sequence>
<keyword evidence="1" id="KW-0808">Transferase</keyword>
<evidence type="ECO:0000256" key="3">
    <source>
        <dbReference type="ARBA" id="ARBA00022722"/>
    </source>
</evidence>
<reference evidence="9 10" key="1">
    <citation type="submission" date="2018-03" db="EMBL/GenBank/DDBJ databases">
        <authorList>
            <person name="Guldener U."/>
        </authorList>
    </citation>
    <scope>NUCLEOTIDE SEQUENCE [LARGE SCALE GENOMIC DNA]</scope>
    <source>
        <strain evidence="9 10">NBRC100155</strain>
    </source>
</reference>
<evidence type="ECO:0000259" key="8">
    <source>
        <dbReference type="PROSITE" id="PS50994"/>
    </source>
</evidence>
<evidence type="ECO:0000256" key="2">
    <source>
        <dbReference type="ARBA" id="ARBA00022695"/>
    </source>
</evidence>
<gene>
    <name evidence="9" type="ORF">UTRI_02568</name>
</gene>
<dbReference type="Pfam" id="PF17917">
    <property type="entry name" value="RT_RNaseH"/>
    <property type="match status" value="1"/>
</dbReference>
<dbReference type="EMBL" id="OOIN01000013">
    <property type="protein sequence ID" value="SPO26292.1"/>
    <property type="molecule type" value="Genomic_DNA"/>
</dbReference>
<dbReference type="GO" id="GO:0015074">
    <property type="term" value="P:DNA integration"/>
    <property type="evidence" value="ECO:0007669"/>
    <property type="project" value="InterPro"/>
</dbReference>
<keyword evidence="2" id="KW-0548">Nucleotidyltransferase</keyword>
<evidence type="ECO:0000313" key="9">
    <source>
        <dbReference type="EMBL" id="SPO26292.1"/>
    </source>
</evidence>
<dbReference type="InterPro" id="IPR012337">
    <property type="entry name" value="RNaseH-like_sf"/>
</dbReference>
<evidence type="ECO:0000313" key="10">
    <source>
        <dbReference type="Proteomes" id="UP000324022"/>
    </source>
</evidence>
<dbReference type="Gene3D" id="3.30.420.10">
    <property type="entry name" value="Ribonuclease H-like superfamily/Ribonuclease H"/>
    <property type="match status" value="1"/>
</dbReference>
<accession>A0A5C3E6Y0</accession>
<evidence type="ECO:0000256" key="4">
    <source>
        <dbReference type="ARBA" id="ARBA00022759"/>
    </source>
</evidence>
<dbReference type="InterPro" id="IPR041373">
    <property type="entry name" value="RT_RNaseH"/>
</dbReference>
<dbReference type="InterPro" id="IPR001584">
    <property type="entry name" value="Integrase_cat-core"/>
</dbReference>
<dbReference type="InterPro" id="IPR050951">
    <property type="entry name" value="Retrovirus_Pol_polyprotein"/>
</dbReference>
<dbReference type="PANTHER" id="PTHR37984">
    <property type="entry name" value="PROTEIN CBG26694"/>
    <property type="match status" value="1"/>
</dbReference>
<dbReference type="GO" id="GO:0005634">
    <property type="term" value="C:nucleus"/>
    <property type="evidence" value="ECO:0007669"/>
    <property type="project" value="UniProtKB-ARBA"/>
</dbReference>
<keyword evidence="6" id="KW-0694">RNA-binding</keyword>
<keyword evidence="3" id="KW-0540">Nuclease</keyword>
<dbReference type="Proteomes" id="UP000324022">
    <property type="component" value="Unassembled WGS sequence"/>
</dbReference>
<dbReference type="InterPro" id="IPR056924">
    <property type="entry name" value="SH3_Tf2-1"/>
</dbReference>
<dbReference type="GO" id="GO:0003723">
    <property type="term" value="F:RNA binding"/>
    <property type="evidence" value="ECO:0007669"/>
    <property type="project" value="UniProtKB-KW"/>
</dbReference>
<keyword evidence="4" id="KW-0255">Endonuclease</keyword>
<proteinExistence type="predicted"/>
<dbReference type="GO" id="GO:0016787">
    <property type="term" value="F:hydrolase activity"/>
    <property type="evidence" value="ECO:0007669"/>
    <property type="project" value="UniProtKB-KW"/>
</dbReference>
<dbReference type="AlphaFoldDB" id="A0A5C3E6Y0"/>
<dbReference type="OrthoDB" id="2283961at2759"/>
<keyword evidence="7" id="KW-0695">RNA-directed DNA polymerase</keyword>
<evidence type="ECO:0000256" key="1">
    <source>
        <dbReference type="ARBA" id="ARBA00022679"/>
    </source>
</evidence>
<dbReference type="Pfam" id="PF24626">
    <property type="entry name" value="SH3_Tf2-1"/>
    <property type="match status" value="1"/>
</dbReference>
<dbReference type="InterPro" id="IPR036397">
    <property type="entry name" value="RNaseH_sf"/>
</dbReference>